<accession>A0A392NG70</accession>
<name>A0A392NG70_9FABA</name>
<keyword evidence="3" id="KW-1185">Reference proteome</keyword>
<gene>
    <name evidence="2" type="ORF">A2U01_0019087</name>
</gene>
<comment type="caution">
    <text evidence="2">The sequence shown here is derived from an EMBL/GenBank/DDBJ whole genome shotgun (WGS) entry which is preliminary data.</text>
</comment>
<dbReference type="EMBL" id="LXQA010036676">
    <property type="protein sequence ID" value="MCH98088.1"/>
    <property type="molecule type" value="Genomic_DNA"/>
</dbReference>
<evidence type="ECO:0000313" key="3">
    <source>
        <dbReference type="Proteomes" id="UP000265520"/>
    </source>
</evidence>
<sequence>WIGSSEHVSSSRRARGNRVMMMRTRSPRLIGLSSCSPSKSGFGQPSAQSRTGAPQIVAPRHRSNDFRICSLELVVICVSSSKYSRGRIRKVLHVFCEHALVKNCFTWLWGNADFVPATCDLVEPRGEIHADDNNELLVRRVACWTGFEKTDVSSDPATCVGYEKVSL</sequence>
<evidence type="ECO:0000313" key="2">
    <source>
        <dbReference type="EMBL" id="MCH98088.1"/>
    </source>
</evidence>
<proteinExistence type="predicted"/>
<feature type="compositionally biased region" description="Polar residues" evidence="1">
    <location>
        <begin position="33"/>
        <end position="52"/>
    </location>
</feature>
<reference evidence="2 3" key="1">
    <citation type="journal article" date="2018" name="Front. Plant Sci.">
        <title>Red Clover (Trifolium pratense) and Zigzag Clover (T. medium) - A Picture of Genomic Similarities and Differences.</title>
        <authorList>
            <person name="Dluhosova J."/>
            <person name="Istvanek J."/>
            <person name="Nedelnik J."/>
            <person name="Repkova J."/>
        </authorList>
    </citation>
    <scope>NUCLEOTIDE SEQUENCE [LARGE SCALE GENOMIC DNA]</scope>
    <source>
        <strain evidence="3">cv. 10/8</strain>
        <tissue evidence="2">Leaf</tissue>
    </source>
</reference>
<feature type="region of interest" description="Disordered" evidence="1">
    <location>
        <begin position="1"/>
        <end position="20"/>
    </location>
</feature>
<protein>
    <submittedName>
        <fullName evidence="2">Uncharacterized protein</fullName>
    </submittedName>
</protein>
<feature type="region of interest" description="Disordered" evidence="1">
    <location>
        <begin position="32"/>
        <end position="55"/>
    </location>
</feature>
<evidence type="ECO:0000256" key="1">
    <source>
        <dbReference type="SAM" id="MobiDB-lite"/>
    </source>
</evidence>
<organism evidence="2 3">
    <name type="scientific">Trifolium medium</name>
    <dbReference type="NCBI Taxonomy" id="97028"/>
    <lineage>
        <taxon>Eukaryota</taxon>
        <taxon>Viridiplantae</taxon>
        <taxon>Streptophyta</taxon>
        <taxon>Embryophyta</taxon>
        <taxon>Tracheophyta</taxon>
        <taxon>Spermatophyta</taxon>
        <taxon>Magnoliopsida</taxon>
        <taxon>eudicotyledons</taxon>
        <taxon>Gunneridae</taxon>
        <taxon>Pentapetalae</taxon>
        <taxon>rosids</taxon>
        <taxon>fabids</taxon>
        <taxon>Fabales</taxon>
        <taxon>Fabaceae</taxon>
        <taxon>Papilionoideae</taxon>
        <taxon>50 kb inversion clade</taxon>
        <taxon>NPAAA clade</taxon>
        <taxon>Hologalegina</taxon>
        <taxon>IRL clade</taxon>
        <taxon>Trifolieae</taxon>
        <taxon>Trifolium</taxon>
    </lineage>
</organism>
<dbReference type="AlphaFoldDB" id="A0A392NG70"/>
<feature type="non-terminal residue" evidence="2">
    <location>
        <position position="1"/>
    </location>
</feature>
<dbReference type="Proteomes" id="UP000265520">
    <property type="component" value="Unassembled WGS sequence"/>
</dbReference>